<dbReference type="InterPro" id="IPR050744">
    <property type="entry name" value="AI-2_Isomerase_LsrG"/>
</dbReference>
<dbReference type="PANTHER" id="PTHR33336">
    <property type="entry name" value="QUINOL MONOOXYGENASE YGIN-RELATED"/>
    <property type="match status" value="1"/>
</dbReference>
<organism evidence="2">
    <name type="scientific">marine metagenome</name>
    <dbReference type="NCBI Taxonomy" id="408172"/>
    <lineage>
        <taxon>unclassified sequences</taxon>
        <taxon>metagenomes</taxon>
        <taxon>ecological metagenomes</taxon>
    </lineage>
</organism>
<dbReference type="SUPFAM" id="SSF54909">
    <property type="entry name" value="Dimeric alpha+beta barrel"/>
    <property type="match status" value="1"/>
</dbReference>
<evidence type="ECO:0000259" key="1">
    <source>
        <dbReference type="PROSITE" id="PS51725"/>
    </source>
</evidence>
<protein>
    <recommendedName>
        <fullName evidence="1">ABM domain-containing protein</fullName>
    </recommendedName>
</protein>
<dbReference type="InterPro" id="IPR011008">
    <property type="entry name" value="Dimeric_a/b-barrel"/>
</dbReference>
<sequence>MKGVFAIIVKFTLKPGMADAFRPLILENAAASVRDEPTCRQFQVLNDEQSSEVIFLYEVYDDAAALEAHRETPHFKKFIETANEMIAEREIQRCTLMHS</sequence>
<dbReference type="PANTHER" id="PTHR33336:SF1">
    <property type="entry name" value="(4S)-4-HYDROXY-5-PHOSPHONOOXYPENTANE-2,3-DIONE ISOMERASE"/>
    <property type="match status" value="1"/>
</dbReference>
<dbReference type="EMBL" id="UINC01015931">
    <property type="protein sequence ID" value="SVA66719.1"/>
    <property type="molecule type" value="Genomic_DNA"/>
</dbReference>
<accession>A0A381XPP2</accession>
<dbReference type="AlphaFoldDB" id="A0A381XPP2"/>
<dbReference type="GO" id="GO:0005829">
    <property type="term" value="C:cytosol"/>
    <property type="evidence" value="ECO:0007669"/>
    <property type="project" value="TreeGrafter"/>
</dbReference>
<reference evidence="2" key="1">
    <citation type="submission" date="2018-05" db="EMBL/GenBank/DDBJ databases">
        <authorList>
            <person name="Lanie J.A."/>
            <person name="Ng W.-L."/>
            <person name="Kazmierczak K.M."/>
            <person name="Andrzejewski T.M."/>
            <person name="Davidsen T.M."/>
            <person name="Wayne K.J."/>
            <person name="Tettelin H."/>
            <person name="Glass J.I."/>
            <person name="Rusch D."/>
            <person name="Podicherti R."/>
            <person name="Tsui H.-C.T."/>
            <person name="Winkler M.E."/>
        </authorList>
    </citation>
    <scope>NUCLEOTIDE SEQUENCE</scope>
</reference>
<dbReference type="InterPro" id="IPR007138">
    <property type="entry name" value="ABM_dom"/>
</dbReference>
<dbReference type="GO" id="GO:0016491">
    <property type="term" value="F:oxidoreductase activity"/>
    <property type="evidence" value="ECO:0007669"/>
    <property type="project" value="TreeGrafter"/>
</dbReference>
<dbReference type="PROSITE" id="PS51725">
    <property type="entry name" value="ABM"/>
    <property type="match status" value="1"/>
</dbReference>
<gene>
    <name evidence="2" type="ORF">METZ01_LOCUS119573</name>
</gene>
<dbReference type="Pfam" id="PF03992">
    <property type="entry name" value="ABM"/>
    <property type="match status" value="1"/>
</dbReference>
<evidence type="ECO:0000313" key="2">
    <source>
        <dbReference type="EMBL" id="SVA66719.1"/>
    </source>
</evidence>
<name>A0A381XPP2_9ZZZZ</name>
<dbReference type="Gene3D" id="3.30.70.100">
    <property type="match status" value="1"/>
</dbReference>
<feature type="domain" description="ABM" evidence="1">
    <location>
        <begin position="5"/>
        <end position="96"/>
    </location>
</feature>
<proteinExistence type="predicted"/>